<evidence type="ECO:0000256" key="5">
    <source>
        <dbReference type="ARBA" id="ARBA00023170"/>
    </source>
</evidence>
<feature type="transmembrane region" description="Helical" evidence="8">
    <location>
        <begin position="566"/>
        <end position="590"/>
    </location>
</feature>
<evidence type="ECO:0000256" key="4">
    <source>
        <dbReference type="ARBA" id="ARBA00023136"/>
    </source>
</evidence>
<dbReference type="PANTHER" id="PTHR24060">
    <property type="entry name" value="METABOTROPIC GLUTAMATE RECEPTOR"/>
    <property type="match status" value="1"/>
</dbReference>
<evidence type="ECO:0000313" key="11">
    <source>
        <dbReference type="Proteomes" id="UP001292094"/>
    </source>
</evidence>
<evidence type="ECO:0000256" key="7">
    <source>
        <dbReference type="SAM" id="MobiDB-lite"/>
    </source>
</evidence>
<dbReference type="Gene3D" id="3.40.50.2300">
    <property type="match status" value="2"/>
</dbReference>
<comment type="caution">
    <text evidence="10">The sequence shown here is derived from an EMBL/GenBank/DDBJ whole genome shotgun (WGS) entry which is preliminary data.</text>
</comment>
<feature type="compositionally biased region" description="Polar residues" evidence="7">
    <location>
        <begin position="827"/>
        <end position="837"/>
    </location>
</feature>
<reference evidence="10" key="1">
    <citation type="submission" date="2023-11" db="EMBL/GenBank/DDBJ databases">
        <title>Genome assemblies of two species of porcelain crab, Petrolisthes cinctipes and Petrolisthes manimaculis (Anomura: Porcellanidae).</title>
        <authorList>
            <person name="Angst P."/>
        </authorList>
    </citation>
    <scope>NUCLEOTIDE SEQUENCE</scope>
    <source>
        <strain evidence="10">PB745_02</strain>
        <tissue evidence="10">Gill</tissue>
    </source>
</reference>
<dbReference type="InterPro" id="IPR028082">
    <property type="entry name" value="Peripla_BP_I"/>
</dbReference>
<dbReference type="GO" id="GO:0016020">
    <property type="term" value="C:membrane"/>
    <property type="evidence" value="ECO:0007669"/>
    <property type="project" value="UniProtKB-SubCell"/>
</dbReference>
<feature type="region of interest" description="Disordered" evidence="7">
    <location>
        <begin position="826"/>
        <end position="849"/>
    </location>
</feature>
<dbReference type="AlphaFoldDB" id="A0AAE1QC24"/>
<feature type="transmembrane region" description="Helical" evidence="8">
    <location>
        <begin position="719"/>
        <end position="741"/>
    </location>
</feature>
<evidence type="ECO:0000256" key="6">
    <source>
        <dbReference type="ARBA" id="ARBA00023180"/>
    </source>
</evidence>
<keyword evidence="4 8" id="KW-0472">Membrane</keyword>
<feature type="domain" description="G-protein coupled receptors family 3 profile" evidence="9">
    <location>
        <begin position="501"/>
        <end position="756"/>
    </location>
</feature>
<keyword evidence="2 8" id="KW-0812">Transmembrane</keyword>
<protein>
    <recommendedName>
        <fullName evidence="9">G-protein coupled receptors family 3 profile domain-containing protein</fullName>
    </recommendedName>
</protein>
<dbReference type="Proteomes" id="UP001292094">
    <property type="component" value="Unassembled WGS sequence"/>
</dbReference>
<dbReference type="InterPro" id="IPR001828">
    <property type="entry name" value="ANF_lig-bd_rcpt"/>
</dbReference>
<proteinExistence type="predicted"/>
<feature type="transmembrane region" description="Helical" evidence="8">
    <location>
        <begin position="602"/>
        <end position="623"/>
    </location>
</feature>
<keyword evidence="3 8" id="KW-1133">Transmembrane helix</keyword>
<dbReference type="PRINTS" id="PR00248">
    <property type="entry name" value="GPCRMGR"/>
</dbReference>
<accession>A0AAE1QC24</accession>
<dbReference type="PROSITE" id="PS50259">
    <property type="entry name" value="G_PROTEIN_RECEP_F3_4"/>
    <property type="match status" value="1"/>
</dbReference>
<feature type="region of interest" description="Disordered" evidence="7">
    <location>
        <begin position="776"/>
        <end position="806"/>
    </location>
</feature>
<dbReference type="EMBL" id="JAWZYT010000409">
    <property type="protein sequence ID" value="KAK4323836.1"/>
    <property type="molecule type" value="Genomic_DNA"/>
</dbReference>
<dbReference type="InterPro" id="IPR050726">
    <property type="entry name" value="mGluR"/>
</dbReference>
<feature type="transmembrane region" description="Helical" evidence="8">
    <location>
        <begin position="496"/>
        <end position="521"/>
    </location>
</feature>
<comment type="subcellular location">
    <subcellularLocation>
        <location evidence="1">Membrane</location>
        <topology evidence="1">Multi-pass membrane protein</topology>
    </subcellularLocation>
</comment>
<evidence type="ECO:0000256" key="1">
    <source>
        <dbReference type="ARBA" id="ARBA00004141"/>
    </source>
</evidence>
<dbReference type="GO" id="GO:0004930">
    <property type="term" value="F:G protein-coupled receptor activity"/>
    <property type="evidence" value="ECO:0007669"/>
    <property type="project" value="InterPro"/>
</dbReference>
<evidence type="ECO:0000256" key="2">
    <source>
        <dbReference type="ARBA" id="ARBA00022692"/>
    </source>
</evidence>
<feature type="transmembrane region" description="Helical" evidence="8">
    <location>
        <begin position="686"/>
        <end position="707"/>
    </location>
</feature>
<feature type="transmembrane region" description="Helical" evidence="8">
    <location>
        <begin position="658"/>
        <end position="674"/>
    </location>
</feature>
<feature type="transmembrane region" description="Helical" evidence="8">
    <location>
        <begin position="533"/>
        <end position="554"/>
    </location>
</feature>
<evidence type="ECO:0000256" key="8">
    <source>
        <dbReference type="SAM" id="Phobius"/>
    </source>
</evidence>
<dbReference type="Pfam" id="PF01094">
    <property type="entry name" value="ANF_receptor"/>
    <property type="match status" value="1"/>
</dbReference>
<sequence length="849" mass="91161">MGVMALDPPPLKLPGDVVIGVIAGLHGSKGDHMEGCGGVRARAVEQVVAAEWALTTINNQSQQDYTIGMHVYDACGDPDTALRQTVKLLQGTQAPNSPLLGVVAIGSQDVVSGAASPLHAFTTPLLITDPTAAHTITPTHNLFTTAPHLSDHLQAVLSAGVRLGGSVVGLSVVCSCDRAIQVLEERAAQAGLSLLHSLNLASDSSVTYQIQDFIYNEVGSGGVLLVLLSANELHAFTEEVEQQVLKELQLRWVFSTLGEEIRSGESTHQQLTDKFQGSLLVEVHSPVIPGFTQYFADTILGNTSMVAPLADQYINTISHCDPEALQDPSSPCLGKSDLSRLVSESSTTSTVKAVSSLAAAFRLVQIERCSKGVHCLHALRHDLHKDVVEALLKLSFTVGSGADRIRYTADGRLVNTFTIKHITPHTIRQVGVYREDTGVVWSPGEVLLSQQQQHRPQRKEEGRRGRTLGLVASSRQQEANVVKSVLLTHQDYIRQTWALCVLVVACVGVVASLYITVYVALRVCDGTLKGPQVLGGVLLVSIMCTYASCVIYVLPPTPLTCAMREWAPPMCLALCYAVLLVKAMHLRALVAVGAGGQVSQSILHISLFFMVSVQAALCLLGHAGGTEAGEEPLLIKLDSVSAGRECGRKHLATLSTRIYLIFLLLLSLVLAAVNHKIHRNHNEGRWLLLTACVSAPVVSVWTVMSHLAPPTLEPPTTSVALLVLASLVLGLVFTPKMRVIAHQAQKFRHKRLAATTSVSTVFTQMEDGPVLPALQDNLNKPTLSPAATPPFQPNHPDTLGSTRSSLASQNSYRAAFSAVYGIPHHSPQLSTPRQLVRSQIYDPSQGAYP</sequence>
<organism evidence="10 11">
    <name type="scientific">Petrolisthes manimaculis</name>
    <dbReference type="NCBI Taxonomy" id="1843537"/>
    <lineage>
        <taxon>Eukaryota</taxon>
        <taxon>Metazoa</taxon>
        <taxon>Ecdysozoa</taxon>
        <taxon>Arthropoda</taxon>
        <taxon>Crustacea</taxon>
        <taxon>Multicrustacea</taxon>
        <taxon>Malacostraca</taxon>
        <taxon>Eumalacostraca</taxon>
        <taxon>Eucarida</taxon>
        <taxon>Decapoda</taxon>
        <taxon>Pleocyemata</taxon>
        <taxon>Anomura</taxon>
        <taxon>Galatheoidea</taxon>
        <taxon>Porcellanidae</taxon>
        <taxon>Petrolisthes</taxon>
    </lineage>
</organism>
<dbReference type="SUPFAM" id="SSF53822">
    <property type="entry name" value="Periplasmic binding protein-like I"/>
    <property type="match status" value="1"/>
</dbReference>
<evidence type="ECO:0000256" key="3">
    <source>
        <dbReference type="ARBA" id="ARBA00022989"/>
    </source>
</evidence>
<dbReference type="Pfam" id="PF00003">
    <property type="entry name" value="7tm_3"/>
    <property type="match status" value="1"/>
</dbReference>
<gene>
    <name evidence="10" type="ORF">Pmani_005476</name>
</gene>
<keyword evidence="11" id="KW-1185">Reference proteome</keyword>
<dbReference type="InterPro" id="IPR017978">
    <property type="entry name" value="GPCR_3_C"/>
</dbReference>
<dbReference type="InterPro" id="IPR000337">
    <property type="entry name" value="GPCR_3"/>
</dbReference>
<evidence type="ECO:0000313" key="10">
    <source>
        <dbReference type="EMBL" id="KAK4323836.1"/>
    </source>
</evidence>
<evidence type="ECO:0000259" key="9">
    <source>
        <dbReference type="PROSITE" id="PS50259"/>
    </source>
</evidence>
<keyword evidence="5" id="KW-0675">Receptor</keyword>
<keyword evidence="6" id="KW-0325">Glycoprotein</keyword>
<name>A0AAE1QC24_9EUCA</name>